<dbReference type="PANTHER" id="PTHR42648:SF11">
    <property type="entry name" value="TRANSPOSON TY4-P GAG-POL POLYPROTEIN"/>
    <property type="match status" value="1"/>
</dbReference>
<organism evidence="17">
    <name type="scientific">Albugo laibachii Nc14</name>
    <dbReference type="NCBI Taxonomy" id="890382"/>
    <lineage>
        <taxon>Eukaryota</taxon>
        <taxon>Sar</taxon>
        <taxon>Stramenopiles</taxon>
        <taxon>Oomycota</taxon>
        <taxon>Peronosporomycetes</taxon>
        <taxon>Albuginales</taxon>
        <taxon>Albuginaceae</taxon>
        <taxon>Albugo</taxon>
    </lineage>
</organism>
<evidence type="ECO:0000256" key="1">
    <source>
        <dbReference type="ARBA" id="ARBA00002180"/>
    </source>
</evidence>
<dbReference type="Pfam" id="PF13976">
    <property type="entry name" value="gag_pre-integrs"/>
    <property type="match status" value="1"/>
</dbReference>
<reference evidence="17" key="1">
    <citation type="journal article" date="2011" name="PLoS Biol.">
        <title>Gene gain and loss during evolution of obligate parasitism in the white rust pathogen of Arabidopsis thaliana.</title>
        <authorList>
            <person name="Kemen E."/>
            <person name="Gardiner A."/>
            <person name="Schultz-Larsen T."/>
            <person name="Kemen A.C."/>
            <person name="Balmuth A.L."/>
            <person name="Robert-Seilaniantz A."/>
            <person name="Bailey K."/>
            <person name="Holub E."/>
            <person name="Studholme D.J."/>
            <person name="Maclean D."/>
            <person name="Jones J.D."/>
        </authorList>
    </citation>
    <scope>NUCLEOTIDE SEQUENCE</scope>
</reference>
<evidence type="ECO:0000256" key="14">
    <source>
        <dbReference type="ARBA" id="ARBA00023113"/>
    </source>
</evidence>
<dbReference type="GO" id="GO:0003964">
    <property type="term" value="F:RNA-directed DNA polymerase activity"/>
    <property type="evidence" value="ECO:0007669"/>
    <property type="project" value="UniProtKB-KW"/>
</dbReference>
<protein>
    <submittedName>
        <fullName evidence="17">Uncharacterized protein AlNc14C24G2448</fullName>
    </submittedName>
</protein>
<name>F0W6E9_9STRA</name>
<dbReference type="PANTHER" id="PTHR42648">
    <property type="entry name" value="TRANSPOSASE, PUTATIVE-RELATED"/>
    <property type="match status" value="1"/>
</dbReference>
<evidence type="ECO:0000256" key="2">
    <source>
        <dbReference type="ARBA" id="ARBA00022612"/>
    </source>
</evidence>
<keyword evidence="5" id="KW-0479">Metal-binding</keyword>
<gene>
    <name evidence="17" type="primary">AlNc14C24G2448</name>
    <name evidence="17" type="ORF">ALNC14_028360</name>
</gene>
<dbReference type="Pfam" id="PF22936">
    <property type="entry name" value="Pol_BBD"/>
    <property type="match status" value="1"/>
</dbReference>
<keyword evidence="7" id="KW-0255">Endonuclease</keyword>
<reference evidence="17" key="2">
    <citation type="submission" date="2011-02" db="EMBL/GenBank/DDBJ databases">
        <authorList>
            <person name="MacLean D."/>
        </authorList>
    </citation>
    <scope>NUCLEOTIDE SEQUENCE</scope>
</reference>
<evidence type="ECO:0000313" key="17">
    <source>
        <dbReference type="EMBL" id="CCA16693.1"/>
    </source>
</evidence>
<evidence type="ECO:0000259" key="16">
    <source>
        <dbReference type="PROSITE" id="PS50994"/>
    </source>
</evidence>
<dbReference type="Pfam" id="PF25597">
    <property type="entry name" value="SH3_retrovirus"/>
    <property type="match status" value="1"/>
</dbReference>
<dbReference type="GO" id="GO:0006508">
    <property type="term" value="P:proteolysis"/>
    <property type="evidence" value="ECO:0007669"/>
    <property type="project" value="UniProtKB-KW"/>
</dbReference>
<dbReference type="InterPro" id="IPR012337">
    <property type="entry name" value="RNaseH-like_sf"/>
</dbReference>
<evidence type="ECO:0000256" key="10">
    <source>
        <dbReference type="ARBA" id="ARBA00022842"/>
    </source>
</evidence>
<keyword evidence="14" id="KW-0917">Virion maturation</keyword>
<keyword evidence="8" id="KW-0378">Hydrolase</keyword>
<dbReference type="PROSITE" id="PS50994">
    <property type="entry name" value="INTEGRASE"/>
    <property type="match status" value="1"/>
</dbReference>
<keyword evidence="6" id="KW-0547">Nucleotide-binding</keyword>
<evidence type="ECO:0000256" key="13">
    <source>
        <dbReference type="ARBA" id="ARBA00022932"/>
    </source>
</evidence>
<dbReference type="InterPro" id="IPR025724">
    <property type="entry name" value="GAG-pre-integrase_dom"/>
</dbReference>
<dbReference type="InterPro" id="IPR036397">
    <property type="entry name" value="RNaseH_sf"/>
</dbReference>
<dbReference type="GO" id="GO:0004519">
    <property type="term" value="F:endonuclease activity"/>
    <property type="evidence" value="ECO:0007669"/>
    <property type="project" value="UniProtKB-KW"/>
</dbReference>
<evidence type="ECO:0000256" key="6">
    <source>
        <dbReference type="ARBA" id="ARBA00022741"/>
    </source>
</evidence>
<keyword evidence="13" id="KW-0239">DNA-directed DNA polymerase</keyword>
<keyword evidence="15" id="KW-0233">DNA recombination</keyword>
<dbReference type="GO" id="GO:0003887">
    <property type="term" value="F:DNA-directed DNA polymerase activity"/>
    <property type="evidence" value="ECO:0007669"/>
    <property type="project" value="UniProtKB-KW"/>
</dbReference>
<evidence type="ECO:0000256" key="15">
    <source>
        <dbReference type="ARBA" id="ARBA00023172"/>
    </source>
</evidence>
<dbReference type="GO" id="GO:0005524">
    <property type="term" value="F:ATP binding"/>
    <property type="evidence" value="ECO:0007669"/>
    <property type="project" value="UniProtKB-KW"/>
</dbReference>
<keyword evidence="9" id="KW-0067">ATP-binding</keyword>
<dbReference type="InterPro" id="IPR054722">
    <property type="entry name" value="PolX-like_BBD"/>
</dbReference>
<sequence>MAVDHMERNNWLLDSGATSHMCYQKSDFQSLRDLEALIKISIADGSSVEAVATGNISITLTNGERVTIHDVLYVPDLDRRLLPIPALVSRGLMITFGKHWCDIISGTKRIIRVQRSRNMYMLEGLVGTSQSIASVASLRVSKQNLSLWHARLGHLHINQIQQLQQCVSGIYVNELLGHDVYGDEDVCAGCAKGKAPVNPFNKIKNKEYSTADVLEIVHSDIMGPMTPTYSTISSNTSLIWNAKRQTTKQLKCIRTDNGTEYVDKRFDAECRRSGIVHQCTAPLSPQLKGLVEQMNRTLMERARPMLTHKNVEKEWWAEAVNQPRTLPIGPDLGHLRVLGSTGFAHIDKSKRSKLDAKAYPCLFLGYADESKAYRVFNKVTNRAEVSCSLQLGEGSETRYVQVIDHSPTVLYSPVFIDDAEGENLLHGTLPESQNMENVQVGATHQHPTTLVIPQRSDATQLYPPPEGSSPMYLDEGTCHGIVPLAPTQSSHMDTVLKQVLCRGGASDRMSVWRISALVLFRDVRQSSLMIMGEIQSAYGSYRNMRMQQSNAPLRMTKQ</sequence>
<dbReference type="AlphaFoldDB" id="F0W6E9"/>
<keyword evidence="11" id="KW-0229">DNA integration</keyword>
<dbReference type="InterPro" id="IPR039537">
    <property type="entry name" value="Retrotran_Ty1/copia-like"/>
</dbReference>
<keyword evidence="3" id="KW-0645">Protease</keyword>
<dbReference type="GO" id="GO:0015074">
    <property type="term" value="P:DNA integration"/>
    <property type="evidence" value="ECO:0007669"/>
    <property type="project" value="UniProtKB-KW"/>
</dbReference>
<keyword evidence="4" id="KW-0540">Nuclease</keyword>
<proteinExistence type="predicted"/>
<keyword evidence="13" id="KW-0548">Nucleotidyltransferase</keyword>
<feature type="domain" description="Integrase catalytic" evidence="16">
    <location>
        <begin position="253"/>
        <end position="353"/>
    </location>
</feature>
<keyword evidence="2" id="KW-1188">Viral release from host cell</keyword>
<accession>F0W6E9</accession>
<dbReference type="InterPro" id="IPR001584">
    <property type="entry name" value="Integrase_cat-core"/>
</dbReference>
<dbReference type="EMBL" id="FR824069">
    <property type="protein sequence ID" value="CCA16693.1"/>
    <property type="molecule type" value="Genomic_DNA"/>
</dbReference>
<keyword evidence="12" id="KW-0695">RNA-directed DNA polymerase</keyword>
<dbReference type="HOGENOM" id="CLU_488706_0_0_1"/>
<evidence type="ECO:0000256" key="8">
    <source>
        <dbReference type="ARBA" id="ARBA00022801"/>
    </source>
</evidence>
<evidence type="ECO:0000256" key="5">
    <source>
        <dbReference type="ARBA" id="ARBA00022723"/>
    </source>
</evidence>
<evidence type="ECO:0000256" key="9">
    <source>
        <dbReference type="ARBA" id="ARBA00022840"/>
    </source>
</evidence>
<dbReference type="GO" id="GO:0046872">
    <property type="term" value="F:metal ion binding"/>
    <property type="evidence" value="ECO:0007669"/>
    <property type="project" value="UniProtKB-KW"/>
</dbReference>
<keyword evidence="10" id="KW-0460">Magnesium</keyword>
<dbReference type="GO" id="GO:0003676">
    <property type="term" value="F:nucleic acid binding"/>
    <property type="evidence" value="ECO:0007669"/>
    <property type="project" value="InterPro"/>
</dbReference>
<dbReference type="GO" id="GO:0006310">
    <property type="term" value="P:DNA recombination"/>
    <property type="evidence" value="ECO:0007669"/>
    <property type="project" value="UniProtKB-KW"/>
</dbReference>
<dbReference type="InterPro" id="IPR057670">
    <property type="entry name" value="SH3_retrovirus"/>
</dbReference>
<evidence type="ECO:0000256" key="3">
    <source>
        <dbReference type="ARBA" id="ARBA00022670"/>
    </source>
</evidence>
<evidence type="ECO:0000256" key="7">
    <source>
        <dbReference type="ARBA" id="ARBA00022759"/>
    </source>
</evidence>
<evidence type="ECO:0000256" key="12">
    <source>
        <dbReference type="ARBA" id="ARBA00022918"/>
    </source>
</evidence>
<dbReference type="GO" id="GO:0008233">
    <property type="term" value="F:peptidase activity"/>
    <property type="evidence" value="ECO:0007669"/>
    <property type="project" value="UniProtKB-KW"/>
</dbReference>
<dbReference type="Gene3D" id="3.30.420.10">
    <property type="entry name" value="Ribonuclease H-like superfamily/Ribonuclease H"/>
    <property type="match status" value="1"/>
</dbReference>
<keyword evidence="13" id="KW-0808">Transferase</keyword>
<dbReference type="SUPFAM" id="SSF53098">
    <property type="entry name" value="Ribonuclease H-like"/>
    <property type="match status" value="1"/>
</dbReference>
<comment type="function">
    <text evidence="1">The aspartyl protease (PR) mediates the proteolytic cleavages of the Gag and Gag-Pol polyproteins after assembly of the VLP.</text>
</comment>
<evidence type="ECO:0000256" key="11">
    <source>
        <dbReference type="ARBA" id="ARBA00022908"/>
    </source>
</evidence>
<evidence type="ECO:0000256" key="4">
    <source>
        <dbReference type="ARBA" id="ARBA00022722"/>
    </source>
</evidence>